<keyword evidence="1" id="KW-0812">Transmembrane</keyword>
<protein>
    <submittedName>
        <fullName evidence="2">Uncharacterized protein</fullName>
    </submittedName>
</protein>
<evidence type="ECO:0000313" key="3">
    <source>
        <dbReference type="Proteomes" id="UP000250675"/>
    </source>
</evidence>
<dbReference type="EMBL" id="UASO01000004">
    <property type="protein sequence ID" value="SQC19897.1"/>
    <property type="molecule type" value="Genomic_DNA"/>
</dbReference>
<evidence type="ECO:0000313" key="2">
    <source>
        <dbReference type="EMBL" id="SQC19897.1"/>
    </source>
</evidence>
<dbReference type="AlphaFoldDB" id="A0A2X3D2U3"/>
<proteinExistence type="predicted"/>
<accession>A0A2X3D2U3</accession>
<keyword evidence="1" id="KW-0472">Membrane</keyword>
<evidence type="ECO:0000256" key="1">
    <source>
        <dbReference type="SAM" id="Phobius"/>
    </source>
</evidence>
<sequence length="72" mass="7872">MSREDMLYQILYSHRLEKMFSTLTGRIDKGLSFLLILLGSSVIAGFGYPVVVGLAIAGISAFKMAFHFEAAA</sequence>
<organism evidence="2 3">
    <name type="scientific">Klebsiella pneumoniae</name>
    <dbReference type="NCBI Taxonomy" id="573"/>
    <lineage>
        <taxon>Bacteria</taxon>
        <taxon>Pseudomonadati</taxon>
        <taxon>Pseudomonadota</taxon>
        <taxon>Gammaproteobacteria</taxon>
        <taxon>Enterobacterales</taxon>
        <taxon>Enterobacteriaceae</taxon>
        <taxon>Klebsiella/Raoultella group</taxon>
        <taxon>Klebsiella</taxon>
        <taxon>Klebsiella pneumoniae complex</taxon>
    </lineage>
</organism>
<feature type="transmembrane region" description="Helical" evidence="1">
    <location>
        <begin position="33"/>
        <end position="57"/>
    </location>
</feature>
<reference evidence="2 3" key="1">
    <citation type="submission" date="2018-06" db="EMBL/GenBank/DDBJ databases">
        <authorList>
            <consortium name="Pathogen Informatics"/>
            <person name="Doyle S."/>
        </authorList>
    </citation>
    <scope>NUCLEOTIDE SEQUENCE [LARGE SCALE GENOMIC DNA]</scope>
    <source>
        <strain evidence="2 3">NCTC9645</strain>
    </source>
</reference>
<name>A0A2X3D2U3_KLEPN</name>
<gene>
    <name evidence="2" type="ORF">NCTC9645_01330</name>
</gene>
<dbReference type="Proteomes" id="UP000250675">
    <property type="component" value="Unassembled WGS sequence"/>
</dbReference>
<keyword evidence="1" id="KW-1133">Transmembrane helix</keyword>